<comment type="caution">
    <text evidence="1">The sequence shown here is derived from an EMBL/GenBank/DDBJ whole genome shotgun (WGS) entry which is preliminary data.</text>
</comment>
<evidence type="ECO:0000313" key="1">
    <source>
        <dbReference type="EMBL" id="CAG8849610.1"/>
    </source>
</evidence>
<sequence length="52" mass="5841">MSSYKAKSKVLDDSEDDDPSNESFVAYGTELPDVTTLGEKDKGKFQPVWKQE</sequence>
<dbReference type="Proteomes" id="UP000789920">
    <property type="component" value="Unassembled WGS sequence"/>
</dbReference>
<evidence type="ECO:0000313" key="2">
    <source>
        <dbReference type="Proteomes" id="UP000789920"/>
    </source>
</evidence>
<reference evidence="1" key="1">
    <citation type="submission" date="2021-06" db="EMBL/GenBank/DDBJ databases">
        <authorList>
            <person name="Kallberg Y."/>
            <person name="Tangrot J."/>
            <person name="Rosling A."/>
        </authorList>
    </citation>
    <scope>NUCLEOTIDE SEQUENCE</scope>
    <source>
        <strain evidence="1">MA461A</strain>
    </source>
</reference>
<gene>
    <name evidence="1" type="ORF">RPERSI_LOCUS35676</name>
</gene>
<organism evidence="1 2">
    <name type="scientific">Racocetra persica</name>
    <dbReference type="NCBI Taxonomy" id="160502"/>
    <lineage>
        <taxon>Eukaryota</taxon>
        <taxon>Fungi</taxon>
        <taxon>Fungi incertae sedis</taxon>
        <taxon>Mucoromycota</taxon>
        <taxon>Glomeromycotina</taxon>
        <taxon>Glomeromycetes</taxon>
        <taxon>Diversisporales</taxon>
        <taxon>Gigasporaceae</taxon>
        <taxon>Racocetra</taxon>
    </lineage>
</organism>
<keyword evidence="2" id="KW-1185">Reference proteome</keyword>
<proteinExistence type="predicted"/>
<dbReference type="EMBL" id="CAJVQC010166496">
    <property type="protein sequence ID" value="CAG8849610.1"/>
    <property type="molecule type" value="Genomic_DNA"/>
</dbReference>
<name>A0ACA9SZ60_9GLOM</name>
<protein>
    <submittedName>
        <fullName evidence="1">20437_t:CDS:1</fullName>
    </submittedName>
</protein>
<feature type="non-terminal residue" evidence="1">
    <location>
        <position position="52"/>
    </location>
</feature>
<accession>A0ACA9SZ60</accession>